<feature type="region of interest" description="Disordered" evidence="5">
    <location>
        <begin position="331"/>
        <end position="423"/>
    </location>
</feature>
<organism evidence="8">
    <name type="scientific">mine drainage metagenome</name>
    <dbReference type="NCBI Taxonomy" id="410659"/>
    <lineage>
        <taxon>unclassified sequences</taxon>
        <taxon>metagenomes</taxon>
        <taxon>ecological metagenomes</taxon>
    </lineage>
</organism>
<dbReference type="AlphaFoldDB" id="T0YQ39"/>
<dbReference type="GO" id="GO:0005525">
    <property type="term" value="F:GTP binding"/>
    <property type="evidence" value="ECO:0007669"/>
    <property type="project" value="UniProtKB-KW"/>
</dbReference>
<dbReference type="InterPro" id="IPR014721">
    <property type="entry name" value="Ribsml_uS5_D2-typ_fold_subgr"/>
</dbReference>
<name>T0YQ39_9ZZZZ</name>
<dbReference type="InterPro" id="IPR020568">
    <property type="entry name" value="Ribosomal_Su5_D2-typ_SF"/>
</dbReference>
<keyword evidence="8" id="KW-0251">Elongation factor</keyword>
<dbReference type="InterPro" id="IPR000640">
    <property type="entry name" value="EFG_V-like"/>
</dbReference>
<evidence type="ECO:0000256" key="3">
    <source>
        <dbReference type="ARBA" id="ARBA00022741"/>
    </source>
</evidence>
<evidence type="ECO:0000259" key="7">
    <source>
        <dbReference type="SMART" id="SM00889"/>
    </source>
</evidence>
<keyword evidence="4" id="KW-0342">GTP-binding</keyword>
<evidence type="ECO:0000313" key="8">
    <source>
        <dbReference type="EMBL" id="EQD37676.1"/>
    </source>
</evidence>
<dbReference type="CDD" id="cd16261">
    <property type="entry name" value="EF2_snRNP_III"/>
    <property type="match status" value="1"/>
</dbReference>
<dbReference type="Gene3D" id="3.30.70.240">
    <property type="match status" value="1"/>
</dbReference>
<dbReference type="PANTHER" id="PTHR42908:SF3">
    <property type="entry name" value="ELONGATION FACTOR-LIKE GTPASE 1"/>
    <property type="match status" value="1"/>
</dbReference>
<feature type="compositionally biased region" description="Low complexity" evidence="5">
    <location>
        <begin position="400"/>
        <end position="423"/>
    </location>
</feature>
<gene>
    <name evidence="8" type="ORF">B1A_17455</name>
</gene>
<dbReference type="InterPro" id="IPR005517">
    <property type="entry name" value="Transl_elong_EFG/EF2_IV"/>
</dbReference>
<dbReference type="SMART" id="SM00889">
    <property type="entry name" value="EFG_IV"/>
    <property type="match status" value="1"/>
</dbReference>
<reference evidence="8" key="1">
    <citation type="submission" date="2013-08" db="EMBL/GenBank/DDBJ databases">
        <authorList>
            <person name="Mendez C."/>
            <person name="Richter M."/>
            <person name="Ferrer M."/>
            <person name="Sanchez J."/>
        </authorList>
    </citation>
    <scope>NUCLEOTIDE SEQUENCE</scope>
</reference>
<dbReference type="GO" id="GO:0003746">
    <property type="term" value="F:translation elongation factor activity"/>
    <property type="evidence" value="ECO:0007669"/>
    <property type="project" value="UniProtKB-KW"/>
</dbReference>
<evidence type="ECO:0000256" key="1">
    <source>
        <dbReference type="ARBA" id="ARBA00017891"/>
    </source>
</evidence>
<reference evidence="8" key="2">
    <citation type="journal article" date="2014" name="ISME J.">
        <title>Microbial stratification in low pH oxic and suboxic macroscopic growths along an acid mine drainage.</title>
        <authorList>
            <person name="Mendez-Garcia C."/>
            <person name="Mesa V."/>
            <person name="Sprenger R.R."/>
            <person name="Richter M."/>
            <person name="Diez M.S."/>
            <person name="Solano J."/>
            <person name="Bargiela R."/>
            <person name="Golyshina O.V."/>
            <person name="Manteca A."/>
            <person name="Ramos J.L."/>
            <person name="Gallego J.R."/>
            <person name="Llorente I."/>
            <person name="Martins Dos Santos V.A."/>
            <person name="Jensen O.N."/>
            <person name="Pelaez A.I."/>
            <person name="Sanchez J."/>
            <person name="Ferrer M."/>
        </authorList>
    </citation>
    <scope>NUCLEOTIDE SEQUENCE</scope>
</reference>
<evidence type="ECO:0000256" key="5">
    <source>
        <dbReference type="SAM" id="MobiDB-lite"/>
    </source>
</evidence>
<evidence type="ECO:0000256" key="2">
    <source>
        <dbReference type="ARBA" id="ARBA00022490"/>
    </source>
</evidence>
<feature type="domain" description="Elongation factor EFG" evidence="6">
    <location>
        <begin position="244"/>
        <end position="331"/>
    </location>
</feature>
<dbReference type="InterPro" id="IPR041095">
    <property type="entry name" value="EFG_II"/>
</dbReference>
<sequence>PFEEIRHVSEPVVTVAIEPKHMGDLPKLIETMRKIAKEDASLKVEINPETGEHLLSGMGELHLEITQYRIQNDYKVEIQGSKPIVVYRESVKGPGGPFEGKSPNKHNKFYFEVEPLPEGVIQAIKDGEIPQGKSFKDIKALVTKFETLGIERDEGRGLVAVEGTNILFDVTKGIQYLNETMELVIDAFKEAMNRGPLANEKVYGLKARLVDAKLHEDSIHRGPAQTIPASRSGVYGAMVLAGRILLEPFQKVTVNVPQDVLSGATRELQRRRGEILDMTNVGDLQTVVAKIPVAEMFGFASDIRSATAGKVLWSTESMGFEPVPTRCRAAWSPRSVSAGASSPSRTTRPTTRDRVSVRGPARFSWPGRLRAGRVGSGGVGRPIRRASAGRVLPSGPRPIGPGAAKPLPARAASAFASGRGRSR</sequence>
<dbReference type="GO" id="GO:1990904">
    <property type="term" value="C:ribonucleoprotein complex"/>
    <property type="evidence" value="ECO:0007669"/>
    <property type="project" value="TreeGrafter"/>
</dbReference>
<dbReference type="Gene3D" id="3.30.230.10">
    <property type="match status" value="1"/>
</dbReference>
<keyword evidence="2" id="KW-0963">Cytoplasm</keyword>
<dbReference type="CDD" id="cd01514">
    <property type="entry name" value="Elongation_Factor_C"/>
    <property type="match status" value="1"/>
</dbReference>
<keyword evidence="8" id="KW-0648">Protein biosynthesis</keyword>
<keyword evidence="3" id="KW-0547">Nucleotide-binding</keyword>
<dbReference type="GO" id="GO:0003924">
    <property type="term" value="F:GTPase activity"/>
    <property type="evidence" value="ECO:0007669"/>
    <property type="project" value="TreeGrafter"/>
</dbReference>
<dbReference type="Pfam" id="PF14492">
    <property type="entry name" value="EFG_III"/>
    <property type="match status" value="1"/>
</dbReference>
<dbReference type="Pfam" id="PF03764">
    <property type="entry name" value="EFG_IV"/>
    <property type="match status" value="1"/>
</dbReference>
<evidence type="ECO:0000259" key="6">
    <source>
        <dbReference type="SMART" id="SM00838"/>
    </source>
</evidence>
<dbReference type="Gene3D" id="3.30.70.870">
    <property type="entry name" value="Elongation Factor G (Translational Gtpase), domain 3"/>
    <property type="match status" value="1"/>
</dbReference>
<protein>
    <recommendedName>
        <fullName evidence="1">Elongation factor 2</fullName>
    </recommendedName>
</protein>
<feature type="domain" description="Translation elongation factor EFG/EF2" evidence="7">
    <location>
        <begin position="132"/>
        <end position="242"/>
    </location>
</feature>
<dbReference type="GO" id="GO:0005829">
    <property type="term" value="C:cytosol"/>
    <property type="evidence" value="ECO:0007669"/>
    <property type="project" value="TreeGrafter"/>
</dbReference>
<comment type="caution">
    <text evidence="8">The sequence shown here is derived from an EMBL/GenBank/DDBJ whole genome shotgun (WGS) entry which is preliminary data.</text>
</comment>
<proteinExistence type="predicted"/>
<evidence type="ECO:0000256" key="4">
    <source>
        <dbReference type="ARBA" id="ARBA00023134"/>
    </source>
</evidence>
<accession>T0YQ39</accession>
<dbReference type="Pfam" id="PF00679">
    <property type="entry name" value="EFG_C"/>
    <property type="match status" value="1"/>
</dbReference>
<feature type="non-terminal residue" evidence="8">
    <location>
        <position position="1"/>
    </location>
</feature>
<dbReference type="FunFam" id="3.30.70.240:FF:000001">
    <property type="entry name" value="Elongation factor G"/>
    <property type="match status" value="1"/>
</dbReference>
<dbReference type="SMART" id="SM00838">
    <property type="entry name" value="EFG_C"/>
    <property type="match status" value="1"/>
</dbReference>
<dbReference type="CDD" id="cd01681">
    <property type="entry name" value="aeEF2_snRNP_like_IV"/>
    <property type="match status" value="1"/>
</dbReference>
<dbReference type="FunFam" id="3.30.70.870:FF:000002">
    <property type="entry name" value="Translation elongation factor 2"/>
    <property type="match status" value="1"/>
</dbReference>
<dbReference type="SUPFAM" id="SSF54980">
    <property type="entry name" value="EF-G C-terminal domain-like"/>
    <property type="match status" value="2"/>
</dbReference>
<dbReference type="PANTHER" id="PTHR42908">
    <property type="entry name" value="TRANSLATION ELONGATION FACTOR-RELATED"/>
    <property type="match status" value="1"/>
</dbReference>
<dbReference type="EMBL" id="AUZX01012836">
    <property type="protein sequence ID" value="EQD37676.1"/>
    <property type="molecule type" value="Genomic_DNA"/>
</dbReference>
<dbReference type="InterPro" id="IPR035647">
    <property type="entry name" value="EFG_III/V"/>
</dbReference>
<dbReference type="SUPFAM" id="SSF54211">
    <property type="entry name" value="Ribosomal protein S5 domain 2-like"/>
    <property type="match status" value="1"/>
</dbReference>